<accession>A0A9N8WJ36</accession>
<gene>
    <name evidence="1" type="ORF">RFULGI_LOCUS1822</name>
</gene>
<dbReference type="EMBL" id="CAJVPZ010001233">
    <property type="protein sequence ID" value="CAG8487337.1"/>
    <property type="molecule type" value="Genomic_DNA"/>
</dbReference>
<evidence type="ECO:0000313" key="1">
    <source>
        <dbReference type="EMBL" id="CAG8487337.1"/>
    </source>
</evidence>
<organism evidence="1 2">
    <name type="scientific">Racocetra fulgida</name>
    <dbReference type="NCBI Taxonomy" id="60492"/>
    <lineage>
        <taxon>Eukaryota</taxon>
        <taxon>Fungi</taxon>
        <taxon>Fungi incertae sedis</taxon>
        <taxon>Mucoromycota</taxon>
        <taxon>Glomeromycotina</taxon>
        <taxon>Glomeromycetes</taxon>
        <taxon>Diversisporales</taxon>
        <taxon>Gigasporaceae</taxon>
        <taxon>Racocetra</taxon>
    </lineage>
</organism>
<proteinExistence type="predicted"/>
<dbReference type="AlphaFoldDB" id="A0A9N8WJ36"/>
<keyword evidence="2" id="KW-1185">Reference proteome</keyword>
<reference evidence="1" key="1">
    <citation type="submission" date="2021-06" db="EMBL/GenBank/DDBJ databases">
        <authorList>
            <person name="Kallberg Y."/>
            <person name="Tangrot J."/>
            <person name="Rosling A."/>
        </authorList>
    </citation>
    <scope>NUCLEOTIDE SEQUENCE</scope>
    <source>
        <strain evidence="1">IN212</strain>
    </source>
</reference>
<protein>
    <submittedName>
        <fullName evidence="1">17103_t:CDS:1</fullName>
    </submittedName>
</protein>
<comment type="caution">
    <text evidence="1">The sequence shown here is derived from an EMBL/GenBank/DDBJ whole genome shotgun (WGS) entry which is preliminary data.</text>
</comment>
<name>A0A9N8WJ36_9GLOM</name>
<evidence type="ECO:0000313" key="2">
    <source>
        <dbReference type="Proteomes" id="UP000789396"/>
    </source>
</evidence>
<dbReference type="Proteomes" id="UP000789396">
    <property type="component" value="Unassembled WGS sequence"/>
</dbReference>
<sequence length="62" mass="7178">MRKIKQAIIRIVSITLSYGQYSARNTYNGRDSLRLPGKECNDYVRSEVSAQILAFDQTYYVI</sequence>